<proteinExistence type="predicted"/>
<name>A0A081NC62_9GAMM</name>
<evidence type="ECO:0000313" key="1">
    <source>
        <dbReference type="EMBL" id="KEQ16035.1"/>
    </source>
</evidence>
<sequence length="72" mass="8364">MGVMQRVQIRSKNRIRHTVWTSANGQTNDIGIRQCFVTITSQVINRAVIPIPFSKYDHEQANPNRRARKNDE</sequence>
<accession>A0A081NC62</accession>
<gene>
    <name evidence="1" type="ORF">GZ77_06100</name>
</gene>
<reference evidence="1 2" key="1">
    <citation type="submission" date="2014-06" db="EMBL/GenBank/DDBJ databases">
        <title>Whole Genome Sequences of Three Symbiotic Endozoicomonas Bacteria.</title>
        <authorList>
            <person name="Neave M.J."/>
            <person name="Apprill A."/>
            <person name="Voolstra C.R."/>
        </authorList>
    </citation>
    <scope>NUCLEOTIDE SEQUENCE [LARGE SCALE GENOMIC DNA]</scope>
    <source>
        <strain evidence="1 2">LMG 24815</strain>
    </source>
</reference>
<keyword evidence="2" id="KW-1185">Reference proteome</keyword>
<dbReference type="AlphaFoldDB" id="A0A081NC62"/>
<dbReference type="EMBL" id="JOKG01000001">
    <property type="protein sequence ID" value="KEQ16035.1"/>
    <property type="molecule type" value="Genomic_DNA"/>
</dbReference>
<evidence type="ECO:0000313" key="2">
    <source>
        <dbReference type="Proteomes" id="UP000028006"/>
    </source>
</evidence>
<dbReference type="Proteomes" id="UP000028006">
    <property type="component" value="Unassembled WGS sequence"/>
</dbReference>
<comment type="caution">
    <text evidence="1">The sequence shown here is derived from an EMBL/GenBank/DDBJ whole genome shotgun (WGS) entry which is preliminary data.</text>
</comment>
<protein>
    <submittedName>
        <fullName evidence="1">Uncharacterized protein</fullName>
    </submittedName>
</protein>
<organism evidence="1 2">
    <name type="scientific">Endozoicomonas montiporae</name>
    <dbReference type="NCBI Taxonomy" id="1027273"/>
    <lineage>
        <taxon>Bacteria</taxon>
        <taxon>Pseudomonadati</taxon>
        <taxon>Pseudomonadota</taxon>
        <taxon>Gammaproteobacteria</taxon>
        <taxon>Oceanospirillales</taxon>
        <taxon>Endozoicomonadaceae</taxon>
        <taxon>Endozoicomonas</taxon>
    </lineage>
</organism>